<evidence type="ECO:0000256" key="1">
    <source>
        <dbReference type="SAM" id="Phobius"/>
    </source>
</evidence>
<protein>
    <submittedName>
        <fullName evidence="2">DUF3169 family protein</fullName>
    </submittedName>
</protein>
<proteinExistence type="predicted"/>
<dbReference type="RefSeq" id="WP_193523079.1">
    <property type="nucleotide sequence ID" value="NZ_JABASA010000004.1"/>
</dbReference>
<reference evidence="2 3" key="1">
    <citation type="submission" date="2020-04" db="EMBL/GenBank/DDBJ databases">
        <title>MicrobeNet Type strains.</title>
        <authorList>
            <person name="Nicholson A.C."/>
        </authorList>
    </citation>
    <scope>NUCLEOTIDE SEQUENCE [LARGE SCALE GENOMIC DNA]</scope>
    <source>
        <strain evidence="2 3">DSM 22768</strain>
    </source>
</reference>
<feature type="transmembrane region" description="Helical" evidence="1">
    <location>
        <begin position="106"/>
        <end position="126"/>
    </location>
</feature>
<evidence type="ECO:0000313" key="3">
    <source>
        <dbReference type="Proteomes" id="UP000532121"/>
    </source>
</evidence>
<accession>A0A7X9LD23</accession>
<dbReference type="Pfam" id="PF11368">
    <property type="entry name" value="DUF3169"/>
    <property type="match status" value="1"/>
</dbReference>
<dbReference type="Proteomes" id="UP000532121">
    <property type="component" value="Unassembled WGS sequence"/>
</dbReference>
<feature type="transmembrane region" description="Helical" evidence="1">
    <location>
        <begin position="138"/>
        <end position="158"/>
    </location>
</feature>
<evidence type="ECO:0000313" key="2">
    <source>
        <dbReference type="EMBL" id="NMD48584.1"/>
    </source>
</evidence>
<feature type="transmembrane region" description="Helical" evidence="1">
    <location>
        <begin position="21"/>
        <end position="40"/>
    </location>
</feature>
<keyword evidence="1" id="KW-0472">Membrane</keyword>
<comment type="caution">
    <text evidence="2">The sequence shown here is derived from an EMBL/GenBank/DDBJ whole genome shotgun (WGS) entry which is preliminary data.</text>
</comment>
<name>A0A7X9LD23_STRRT</name>
<feature type="transmembrane region" description="Helical" evidence="1">
    <location>
        <begin position="200"/>
        <end position="222"/>
    </location>
</feature>
<feature type="transmembrane region" description="Helical" evidence="1">
    <location>
        <begin position="52"/>
        <end position="79"/>
    </location>
</feature>
<gene>
    <name evidence="2" type="ORF">HHO37_02580</name>
</gene>
<dbReference type="InterPro" id="IPR021509">
    <property type="entry name" value="DUF3169"/>
</dbReference>
<organism evidence="2 3">
    <name type="scientific">Streptococcus ratti</name>
    <dbReference type="NCBI Taxonomy" id="1341"/>
    <lineage>
        <taxon>Bacteria</taxon>
        <taxon>Bacillati</taxon>
        <taxon>Bacillota</taxon>
        <taxon>Bacilli</taxon>
        <taxon>Lactobacillales</taxon>
        <taxon>Streptococcaceae</taxon>
        <taxon>Streptococcus</taxon>
    </lineage>
</organism>
<sequence>MKQKKQSGTVARFAKQLLIGGTIGGVLGGVVGFTVATFNIDKNGLPFSQESVIVTLTLVLRVVYLLALLLSILCIYQVLKDYKLYQNMDDDDSEELYRAMNRKHSYATVFNGVATSVAMVSLVLSFKVTFATDKAELFFPIFDFVFVMAGSVFQTYILKVYSRIRDIKMPLVPTLKELKANVMQMDEAELEANYKMSFDIVMNLNGAILPAIYLILFFWSFITQKVEVTGILVAAVIHLYIMVMQFKMTKAYYK</sequence>
<keyword evidence="1" id="KW-0812">Transmembrane</keyword>
<dbReference type="AlphaFoldDB" id="A0A7X9LD23"/>
<keyword evidence="1" id="KW-1133">Transmembrane helix</keyword>
<dbReference type="EMBL" id="JABASA010000004">
    <property type="protein sequence ID" value="NMD48584.1"/>
    <property type="molecule type" value="Genomic_DNA"/>
</dbReference>
<feature type="transmembrane region" description="Helical" evidence="1">
    <location>
        <begin position="228"/>
        <end position="246"/>
    </location>
</feature>